<dbReference type="KEGG" id="fla:SY85_21855"/>
<reference evidence="1 2" key="2">
    <citation type="journal article" date="2016" name="Int. J. Syst. Evol. Microbiol.">
        <title>Flavisolibacter tropicus sp. nov., isolated from tropical soil.</title>
        <authorList>
            <person name="Lee J.J."/>
            <person name="Kang M.S."/>
            <person name="Kim G.S."/>
            <person name="Lee C.S."/>
            <person name="Lim S."/>
            <person name="Lee J."/>
            <person name="Roh S.H."/>
            <person name="Kang H."/>
            <person name="Ha J.M."/>
            <person name="Bae S."/>
            <person name="Jung H.Y."/>
            <person name="Kim M.K."/>
        </authorList>
    </citation>
    <scope>NUCLEOTIDE SEQUENCE [LARGE SCALE GENOMIC DNA]</scope>
    <source>
        <strain evidence="1 2">LCS9</strain>
    </source>
</reference>
<protein>
    <submittedName>
        <fullName evidence="1">Uncharacterized protein</fullName>
    </submittedName>
</protein>
<proteinExistence type="predicted"/>
<sequence length="158" mass="18520">MKKLVIGIIILLLIGFAVKEFISLRKPTIEPEVSGYKFYYYPKLNVYYDATQNNFVYTIDGGMTWQTKKPTSPDLPEKLSQKVTIYSPDPDIWTHNSEHRQQYKGVSTNYVQRIDDTTQLNAPLFWRIQIPDYLKHLKTAPRKQRQKKKRNQIPGLTA</sequence>
<organism evidence="1 2">
    <name type="scientific">Flavisolibacter tropicus</name>
    <dbReference type="NCBI Taxonomy" id="1492898"/>
    <lineage>
        <taxon>Bacteria</taxon>
        <taxon>Pseudomonadati</taxon>
        <taxon>Bacteroidota</taxon>
        <taxon>Chitinophagia</taxon>
        <taxon>Chitinophagales</taxon>
        <taxon>Chitinophagaceae</taxon>
        <taxon>Flavisolibacter</taxon>
    </lineage>
</organism>
<dbReference type="AlphaFoldDB" id="A0A172U045"/>
<accession>A0A172U045</accession>
<evidence type="ECO:0000313" key="2">
    <source>
        <dbReference type="Proteomes" id="UP000077177"/>
    </source>
</evidence>
<dbReference type="OrthoDB" id="799522at2"/>
<keyword evidence="2" id="KW-1185">Reference proteome</keyword>
<gene>
    <name evidence="1" type="ORF">SY85_21855</name>
</gene>
<dbReference type="RefSeq" id="WP_066407722.1">
    <property type="nucleotide sequence ID" value="NZ_CP011390.1"/>
</dbReference>
<reference evidence="2" key="1">
    <citation type="submission" date="2015-01" db="EMBL/GenBank/DDBJ databases">
        <title>Flavisolibacter sp./LCS9/ whole genome sequencing.</title>
        <authorList>
            <person name="Kim M.K."/>
            <person name="Srinivasan S."/>
            <person name="Lee J.-J."/>
        </authorList>
    </citation>
    <scope>NUCLEOTIDE SEQUENCE [LARGE SCALE GENOMIC DNA]</scope>
    <source>
        <strain evidence="2">LCS9</strain>
    </source>
</reference>
<evidence type="ECO:0000313" key="1">
    <source>
        <dbReference type="EMBL" id="ANE52725.1"/>
    </source>
</evidence>
<name>A0A172U045_9BACT</name>
<dbReference type="EMBL" id="CP011390">
    <property type="protein sequence ID" value="ANE52725.1"/>
    <property type="molecule type" value="Genomic_DNA"/>
</dbReference>
<dbReference type="Proteomes" id="UP000077177">
    <property type="component" value="Chromosome"/>
</dbReference>